<reference evidence="2" key="1">
    <citation type="submission" date="2021-02" db="EMBL/GenBank/DDBJ databases">
        <authorList>
            <person name="Dougan E. K."/>
            <person name="Rhodes N."/>
            <person name="Thang M."/>
            <person name="Chan C."/>
        </authorList>
    </citation>
    <scope>NUCLEOTIDE SEQUENCE</scope>
</reference>
<feature type="region of interest" description="Disordered" evidence="1">
    <location>
        <begin position="1"/>
        <end position="134"/>
    </location>
</feature>
<proteinExistence type="predicted"/>
<dbReference type="EMBL" id="CAJNNV010021907">
    <property type="protein sequence ID" value="CAE8607637.1"/>
    <property type="molecule type" value="Genomic_DNA"/>
</dbReference>
<dbReference type="AlphaFoldDB" id="A0A813F0C1"/>
<name>A0A813F0C1_POLGL</name>
<evidence type="ECO:0000256" key="1">
    <source>
        <dbReference type="SAM" id="MobiDB-lite"/>
    </source>
</evidence>
<sequence length="279" mass="29450">MGGGGRRDDSRSPPRRGGRSPPRGGGGGGGGRRENSRSPPRGGGGGGGGGGRGGGRDSRSPPRRGGGGSGGGGGGGGRSPPRRRSRSPPRRSHLGSPPRRERSPPRGYKGTGKSSFQRGPSPPKPIPGATPEQIKNSIKHNGKYYATIAFTPPVELPPWGYEVPRPYDNRRRTDPSVTIGNPLAPGWKLAAVDDEVKAKVIKPFPWGTHLIVVEGGKTYHTSKSKFPGELEMLWDIERATGGGYKLAYKNGALSFWHVRILIECPVPVPTPSVDPYPEA</sequence>
<feature type="compositionally biased region" description="Gly residues" evidence="1">
    <location>
        <begin position="64"/>
        <end position="78"/>
    </location>
</feature>
<dbReference type="Proteomes" id="UP000654075">
    <property type="component" value="Unassembled WGS sequence"/>
</dbReference>
<keyword evidence="3" id="KW-1185">Reference proteome</keyword>
<feature type="compositionally biased region" description="Gly residues" evidence="1">
    <location>
        <begin position="41"/>
        <end position="53"/>
    </location>
</feature>
<accession>A0A813F0C1</accession>
<comment type="caution">
    <text evidence="2">The sequence shown here is derived from an EMBL/GenBank/DDBJ whole genome shotgun (WGS) entry which is preliminary data.</text>
</comment>
<protein>
    <submittedName>
        <fullName evidence="2">Uncharacterized protein</fullName>
    </submittedName>
</protein>
<feature type="compositionally biased region" description="Basic and acidic residues" evidence="1">
    <location>
        <begin position="1"/>
        <end position="12"/>
    </location>
</feature>
<dbReference type="OrthoDB" id="422110at2759"/>
<evidence type="ECO:0000313" key="2">
    <source>
        <dbReference type="EMBL" id="CAE8607637.1"/>
    </source>
</evidence>
<evidence type="ECO:0000313" key="3">
    <source>
        <dbReference type="Proteomes" id="UP000654075"/>
    </source>
</evidence>
<organism evidence="2 3">
    <name type="scientific">Polarella glacialis</name>
    <name type="common">Dinoflagellate</name>
    <dbReference type="NCBI Taxonomy" id="89957"/>
    <lineage>
        <taxon>Eukaryota</taxon>
        <taxon>Sar</taxon>
        <taxon>Alveolata</taxon>
        <taxon>Dinophyceae</taxon>
        <taxon>Suessiales</taxon>
        <taxon>Suessiaceae</taxon>
        <taxon>Polarella</taxon>
    </lineage>
</organism>
<feature type="compositionally biased region" description="Basic residues" evidence="1">
    <location>
        <begin position="80"/>
        <end position="93"/>
    </location>
</feature>
<gene>
    <name evidence="2" type="ORF">PGLA1383_LOCUS25546</name>
</gene>